<evidence type="ECO:0000256" key="7">
    <source>
        <dbReference type="ARBA" id="ARBA00023136"/>
    </source>
</evidence>
<evidence type="ECO:0000256" key="6">
    <source>
        <dbReference type="ARBA" id="ARBA00022989"/>
    </source>
</evidence>
<evidence type="ECO:0000256" key="4">
    <source>
        <dbReference type="ARBA" id="ARBA00022475"/>
    </source>
</evidence>
<dbReference type="Gene3D" id="3.30.460.20">
    <property type="entry name" value="CorA soluble domain-like"/>
    <property type="match status" value="1"/>
</dbReference>
<keyword evidence="7 8" id="KW-0472">Membrane</keyword>
<reference evidence="9 10" key="1">
    <citation type="submission" date="2024-06" db="EMBL/GenBank/DDBJ databases">
        <title>Genomic Encyclopedia of Type Strains, Phase IV (KMG-IV): sequencing the most valuable type-strain genomes for metagenomic binning, comparative biology and taxonomic classification.</title>
        <authorList>
            <person name="Goeker M."/>
        </authorList>
    </citation>
    <scope>NUCLEOTIDE SEQUENCE [LARGE SCALE GENOMIC DNA]</scope>
    <source>
        <strain evidence="9 10">DSM 29388</strain>
    </source>
</reference>
<feature type="transmembrane region" description="Helical" evidence="8">
    <location>
        <begin position="243"/>
        <end position="264"/>
    </location>
</feature>
<evidence type="ECO:0000256" key="5">
    <source>
        <dbReference type="ARBA" id="ARBA00022692"/>
    </source>
</evidence>
<dbReference type="Gene3D" id="1.20.58.340">
    <property type="entry name" value="Magnesium transport protein CorA, transmembrane region"/>
    <property type="match status" value="2"/>
</dbReference>
<comment type="subcellular location">
    <subcellularLocation>
        <location evidence="1">Cell membrane</location>
        <topology evidence="1">Multi-pass membrane protein</topology>
    </subcellularLocation>
</comment>
<comment type="caution">
    <text evidence="9">The sequence shown here is derived from an EMBL/GenBank/DDBJ whole genome shotgun (WGS) entry which is preliminary data.</text>
</comment>
<organism evidence="9 10">
    <name type="scientific">Moheibacter stercoris</name>
    <dbReference type="NCBI Taxonomy" id="1628251"/>
    <lineage>
        <taxon>Bacteria</taxon>
        <taxon>Pseudomonadati</taxon>
        <taxon>Bacteroidota</taxon>
        <taxon>Flavobacteriia</taxon>
        <taxon>Flavobacteriales</taxon>
        <taxon>Weeksellaceae</taxon>
        <taxon>Moheibacter</taxon>
    </lineage>
</organism>
<comment type="similarity">
    <text evidence="2">Belongs to the CorA metal ion transporter (MIT) (TC 1.A.35) family.</text>
</comment>
<sequence>MDSIFFKNECFTWYNLEDPSQEEIQKYLKEFSLTSYTVQDALEIGHLPKFEHQDNFDFILLRFYEKEPRSYTNIIREFSHKIGIFMGENFLITIHQKPVPFWEIIQSELENDPQHSKLTTRKLFYKIAQRTLNTFLQPSIKIAEQIEIYEQSLYTTERELKLNLKRLYQLKRESSTCAKLLVLMRDVLNEFRSYVKNVASYRDLQELNTKLLHLHAQNTDDLQNLFTLTISVSDQRANEIMKVLTVFSAFFLPLTFLTGFYGMNFEYIPGLKDPKMFYTAIFVMLVIVVVIFLWFKRKKFL</sequence>
<keyword evidence="3" id="KW-0813">Transport</keyword>
<dbReference type="InterPro" id="IPR045861">
    <property type="entry name" value="CorA_cytoplasmic_dom"/>
</dbReference>
<dbReference type="SUPFAM" id="SSF143865">
    <property type="entry name" value="CorA soluble domain-like"/>
    <property type="match status" value="1"/>
</dbReference>
<feature type="transmembrane region" description="Helical" evidence="8">
    <location>
        <begin position="276"/>
        <end position="295"/>
    </location>
</feature>
<gene>
    <name evidence="9" type="ORF">ABID46_002405</name>
</gene>
<dbReference type="Pfam" id="PF01544">
    <property type="entry name" value="CorA"/>
    <property type="match status" value="1"/>
</dbReference>
<dbReference type="Proteomes" id="UP001549146">
    <property type="component" value="Unassembled WGS sequence"/>
</dbReference>
<evidence type="ECO:0000313" key="10">
    <source>
        <dbReference type="Proteomes" id="UP001549146"/>
    </source>
</evidence>
<evidence type="ECO:0000256" key="1">
    <source>
        <dbReference type="ARBA" id="ARBA00004651"/>
    </source>
</evidence>
<dbReference type="PANTHER" id="PTHR46494:SF1">
    <property type="entry name" value="CORA FAMILY METAL ION TRANSPORTER (EUROFUNG)"/>
    <property type="match status" value="1"/>
</dbReference>
<dbReference type="SUPFAM" id="SSF144083">
    <property type="entry name" value="Magnesium transport protein CorA, transmembrane region"/>
    <property type="match status" value="1"/>
</dbReference>
<dbReference type="PANTHER" id="PTHR46494">
    <property type="entry name" value="CORA FAMILY METAL ION TRANSPORTER (EUROFUNG)"/>
    <property type="match status" value="1"/>
</dbReference>
<keyword evidence="6 8" id="KW-1133">Transmembrane helix</keyword>
<keyword evidence="5 8" id="KW-0812">Transmembrane</keyword>
<evidence type="ECO:0000256" key="8">
    <source>
        <dbReference type="SAM" id="Phobius"/>
    </source>
</evidence>
<keyword evidence="4" id="KW-1003">Cell membrane</keyword>
<evidence type="ECO:0000313" key="9">
    <source>
        <dbReference type="EMBL" id="MET3732814.1"/>
    </source>
</evidence>
<evidence type="ECO:0000256" key="2">
    <source>
        <dbReference type="ARBA" id="ARBA00009765"/>
    </source>
</evidence>
<name>A0ABV2LW94_9FLAO</name>
<keyword evidence="10" id="KW-1185">Reference proteome</keyword>
<proteinExistence type="inferred from homology"/>
<dbReference type="EMBL" id="JBEPMO010000020">
    <property type="protein sequence ID" value="MET3732814.1"/>
    <property type="molecule type" value="Genomic_DNA"/>
</dbReference>
<dbReference type="InterPro" id="IPR002523">
    <property type="entry name" value="MgTranspt_CorA/ZnTranspt_ZntB"/>
</dbReference>
<dbReference type="RefSeq" id="WP_354510390.1">
    <property type="nucleotide sequence ID" value="NZ_JBEPMO010000020.1"/>
</dbReference>
<dbReference type="InterPro" id="IPR045863">
    <property type="entry name" value="CorA_TM1_TM2"/>
</dbReference>
<accession>A0ABV2LW94</accession>
<protein>
    <submittedName>
        <fullName evidence="9">Magnesium transporter</fullName>
    </submittedName>
</protein>
<evidence type="ECO:0000256" key="3">
    <source>
        <dbReference type="ARBA" id="ARBA00022448"/>
    </source>
</evidence>